<dbReference type="GO" id="GO:0004605">
    <property type="term" value="F:phosphatidate cytidylyltransferase activity"/>
    <property type="evidence" value="ECO:0007669"/>
    <property type="project" value="UniProtKB-UniRule"/>
</dbReference>
<dbReference type="EC" id="2.7.7.41" evidence="6 16"/>
<comment type="pathway">
    <text evidence="4">Lipid metabolism.</text>
</comment>
<dbReference type="PANTHER" id="PTHR13773">
    <property type="entry name" value="PHOSPHATIDATE CYTIDYLYLTRANSFERASE"/>
    <property type="match status" value="1"/>
</dbReference>
<dbReference type="Pfam" id="PF01148">
    <property type="entry name" value="CTP_transf_1"/>
    <property type="match status" value="1"/>
</dbReference>
<evidence type="ECO:0000256" key="15">
    <source>
        <dbReference type="ARBA" id="ARBA00023264"/>
    </source>
</evidence>
<dbReference type="GO" id="GO:0016024">
    <property type="term" value="P:CDP-diacylglycerol biosynthetic process"/>
    <property type="evidence" value="ECO:0007669"/>
    <property type="project" value="UniProtKB-UniRule"/>
</dbReference>
<dbReference type="GO" id="GO:0005789">
    <property type="term" value="C:endoplasmic reticulum membrane"/>
    <property type="evidence" value="ECO:0007669"/>
    <property type="project" value="TreeGrafter"/>
</dbReference>
<dbReference type="AlphaFoldDB" id="A0A250XIP1"/>
<comment type="cofactor">
    <cofactor evidence="16">
        <name>Mg(2+)</name>
        <dbReference type="ChEBI" id="CHEBI:18420"/>
    </cofactor>
    <text evidence="16">Requires a divalent cation for activity.</text>
</comment>
<evidence type="ECO:0000256" key="11">
    <source>
        <dbReference type="ARBA" id="ARBA00022989"/>
    </source>
</evidence>
<feature type="transmembrane region" description="Helical" evidence="16">
    <location>
        <begin position="256"/>
        <end position="276"/>
    </location>
</feature>
<feature type="transmembrane region" description="Helical" evidence="16">
    <location>
        <begin position="216"/>
        <end position="236"/>
    </location>
</feature>
<evidence type="ECO:0000256" key="16">
    <source>
        <dbReference type="PIRNR" id="PIRNR018269"/>
    </source>
</evidence>
<keyword evidence="15 16" id="KW-1208">Phospholipid metabolism</keyword>
<dbReference type="UniPathway" id="UPA00557">
    <property type="reaction ID" value="UER00614"/>
</dbReference>
<comment type="pathway">
    <text evidence="3 16 17">Phospholipid metabolism; CDP-diacylglycerol biosynthesis; CDP-diacylglycerol from sn-glycerol 3-phosphate: step 3/3.</text>
</comment>
<evidence type="ECO:0000256" key="18">
    <source>
        <dbReference type="SAM" id="MobiDB-lite"/>
    </source>
</evidence>
<dbReference type="PANTHER" id="PTHR13773:SF8">
    <property type="entry name" value="PHOSPHATIDATE CYTIDYLYLTRANSFERASE, PHOTORECEPTOR-SPECIFIC"/>
    <property type="match status" value="1"/>
</dbReference>
<evidence type="ECO:0000256" key="4">
    <source>
        <dbReference type="ARBA" id="ARBA00005189"/>
    </source>
</evidence>
<evidence type="ECO:0000256" key="9">
    <source>
        <dbReference type="ARBA" id="ARBA00022692"/>
    </source>
</evidence>
<feature type="transmembrane region" description="Helical" evidence="16">
    <location>
        <begin position="161"/>
        <end position="179"/>
    </location>
</feature>
<dbReference type="Proteomes" id="UP000232323">
    <property type="component" value="Unassembled WGS sequence"/>
</dbReference>
<proteinExistence type="inferred from homology"/>
<evidence type="ECO:0000256" key="6">
    <source>
        <dbReference type="ARBA" id="ARBA00012487"/>
    </source>
</evidence>
<accession>A0A250XIP1</accession>
<keyword evidence="12 16" id="KW-0443">Lipid metabolism</keyword>
<keyword evidence="10 16" id="KW-0548">Nucleotidyltransferase</keyword>
<keyword evidence="9 16" id="KW-0812">Transmembrane</keyword>
<comment type="subcellular location">
    <subcellularLocation>
        <location evidence="2">Membrane</location>
        <topology evidence="2">Multi-pass membrane protein</topology>
    </subcellularLocation>
</comment>
<sequence length="471" mass="53555">MRNRKPLQTEDEGPESDSSTLRSYLQHGSPRHGPKAAEKEESTIKSAAVDDAAKRFKSFRVRTLSTIVLISGYIFCVWAGHVPLMFLVFMLQTLMIREAFGLGSMAHEQEKLPGFRAQQWYFFFVSVFYLYTRFIANNLLVEVTSTKALARLFTLALKRQMFISFFLYCAGFIMFVLSLRRGMYLYQFTQYAWTHMTILVVIMPTSFFVSNIFQGIIWFILPAMLIVVNDIFAYLAGFFFGRTPLILLSPKKTWEGFIGGFISTVLFAFYSSWLMAQFNWLTCPRKDLSLGHLACTPSPIFQTRVFNTQELAIELPGPLEEIMLLLHSILPTHMWEALQAVTVTAMPVQLHAITMACFASLISPFGGFFASGFKRAFDLKDFGDTIPGHGGITDRFDCQVLMAVFSYLYYWNYIHVEQPSISNVLSEALKLPNMQQLELFLRLGNLLVGEGVIPEDTLNAVLPMVDLSHTP</sequence>
<comment type="similarity">
    <text evidence="5 16 17">Belongs to the CDS family.</text>
</comment>
<comment type="catalytic activity">
    <reaction evidence="1 16 17">
        <text>a 1,2-diacyl-sn-glycero-3-phosphate + CTP + H(+) = a CDP-1,2-diacyl-sn-glycerol + diphosphate</text>
        <dbReference type="Rhea" id="RHEA:16229"/>
        <dbReference type="ChEBI" id="CHEBI:15378"/>
        <dbReference type="ChEBI" id="CHEBI:33019"/>
        <dbReference type="ChEBI" id="CHEBI:37563"/>
        <dbReference type="ChEBI" id="CHEBI:58332"/>
        <dbReference type="ChEBI" id="CHEBI:58608"/>
        <dbReference type="EC" id="2.7.7.41"/>
    </reaction>
</comment>
<evidence type="ECO:0000256" key="13">
    <source>
        <dbReference type="ARBA" id="ARBA00023136"/>
    </source>
</evidence>
<keyword evidence="11 16" id="KW-1133">Transmembrane helix</keyword>
<evidence type="ECO:0000256" key="12">
    <source>
        <dbReference type="ARBA" id="ARBA00023098"/>
    </source>
</evidence>
<feature type="region of interest" description="Disordered" evidence="18">
    <location>
        <begin position="1"/>
        <end position="43"/>
    </location>
</feature>
<evidence type="ECO:0000256" key="17">
    <source>
        <dbReference type="RuleBase" id="RU003938"/>
    </source>
</evidence>
<feature type="transmembrane region" description="Helical" evidence="16">
    <location>
        <begin position="120"/>
        <end position="140"/>
    </location>
</feature>
<evidence type="ECO:0000256" key="1">
    <source>
        <dbReference type="ARBA" id="ARBA00001698"/>
    </source>
</evidence>
<reference evidence="19 20" key="1">
    <citation type="submission" date="2017-08" db="EMBL/GenBank/DDBJ databases">
        <title>Acidophilic green algal genome provides insights into adaptation to an acidic environment.</title>
        <authorList>
            <person name="Hirooka S."/>
            <person name="Hirose Y."/>
            <person name="Kanesaki Y."/>
            <person name="Higuchi S."/>
            <person name="Fujiwara T."/>
            <person name="Onuma R."/>
            <person name="Era A."/>
            <person name="Ohbayashi R."/>
            <person name="Uzuka A."/>
            <person name="Nozaki H."/>
            <person name="Yoshikawa H."/>
            <person name="Miyagishima S.Y."/>
        </authorList>
    </citation>
    <scope>NUCLEOTIDE SEQUENCE [LARGE SCALE GENOMIC DNA]</scope>
    <source>
        <strain evidence="19 20">NIES-2499</strain>
    </source>
</reference>
<gene>
    <name evidence="19" type="ORF">CEUSTIGMA_g10375.t1</name>
</gene>
<keyword evidence="8 16" id="KW-0808">Transferase</keyword>
<feature type="transmembrane region" description="Helical" evidence="16">
    <location>
        <begin position="191"/>
        <end position="209"/>
    </location>
</feature>
<dbReference type="EMBL" id="BEGY01000089">
    <property type="protein sequence ID" value="GAX82948.1"/>
    <property type="molecule type" value="Genomic_DNA"/>
</dbReference>
<dbReference type="STRING" id="1157962.A0A250XIP1"/>
<protein>
    <recommendedName>
        <fullName evidence="6 16">Phosphatidate cytidylyltransferase</fullName>
        <ecNumber evidence="6 16">2.7.7.41</ecNumber>
    </recommendedName>
</protein>
<comment type="function">
    <text evidence="16">May be involved in the synthesis of minor phospholipids and in modulation of IP3-mediated signal transduction.</text>
</comment>
<evidence type="ECO:0000256" key="10">
    <source>
        <dbReference type="ARBA" id="ARBA00022695"/>
    </source>
</evidence>
<dbReference type="OrthoDB" id="10260889at2759"/>
<evidence type="ECO:0000256" key="5">
    <source>
        <dbReference type="ARBA" id="ARBA00010185"/>
    </source>
</evidence>
<evidence type="ECO:0000313" key="20">
    <source>
        <dbReference type="Proteomes" id="UP000232323"/>
    </source>
</evidence>
<evidence type="ECO:0000256" key="3">
    <source>
        <dbReference type="ARBA" id="ARBA00005119"/>
    </source>
</evidence>
<keyword evidence="13 16" id="KW-0472">Membrane</keyword>
<comment type="caution">
    <text evidence="19">The sequence shown here is derived from an EMBL/GenBank/DDBJ whole genome shotgun (WGS) entry which is preliminary data.</text>
</comment>
<organism evidence="19 20">
    <name type="scientific">Chlamydomonas eustigma</name>
    <dbReference type="NCBI Taxonomy" id="1157962"/>
    <lineage>
        <taxon>Eukaryota</taxon>
        <taxon>Viridiplantae</taxon>
        <taxon>Chlorophyta</taxon>
        <taxon>core chlorophytes</taxon>
        <taxon>Chlorophyceae</taxon>
        <taxon>CS clade</taxon>
        <taxon>Chlamydomonadales</taxon>
        <taxon>Chlamydomonadaceae</taxon>
        <taxon>Chlamydomonas</taxon>
    </lineage>
</organism>
<feature type="transmembrane region" description="Helical" evidence="16">
    <location>
        <begin position="64"/>
        <end position="91"/>
    </location>
</feature>
<evidence type="ECO:0000256" key="14">
    <source>
        <dbReference type="ARBA" id="ARBA00023209"/>
    </source>
</evidence>
<keyword evidence="14 16" id="KW-0594">Phospholipid biosynthesis</keyword>
<name>A0A250XIP1_9CHLO</name>
<keyword evidence="20" id="KW-1185">Reference proteome</keyword>
<evidence type="ECO:0000313" key="19">
    <source>
        <dbReference type="EMBL" id="GAX82948.1"/>
    </source>
</evidence>
<dbReference type="PIRSF" id="PIRSF018269">
    <property type="entry name" value="PC_trans_euk"/>
    <property type="match status" value="1"/>
</dbReference>
<evidence type="ECO:0000256" key="8">
    <source>
        <dbReference type="ARBA" id="ARBA00022679"/>
    </source>
</evidence>
<dbReference type="InterPro" id="IPR000374">
    <property type="entry name" value="PC_trans"/>
</dbReference>
<dbReference type="InterPro" id="IPR016720">
    <property type="entry name" value="PC_Trfase_euk"/>
</dbReference>
<keyword evidence="7 16" id="KW-0444">Lipid biosynthesis</keyword>
<dbReference type="PROSITE" id="PS01315">
    <property type="entry name" value="CDS"/>
    <property type="match status" value="1"/>
</dbReference>
<evidence type="ECO:0000256" key="2">
    <source>
        <dbReference type="ARBA" id="ARBA00004141"/>
    </source>
</evidence>
<evidence type="ECO:0000256" key="7">
    <source>
        <dbReference type="ARBA" id="ARBA00022516"/>
    </source>
</evidence>